<dbReference type="Proteomes" id="UP000886805">
    <property type="component" value="Unassembled WGS sequence"/>
</dbReference>
<protein>
    <submittedName>
        <fullName evidence="1">Uncharacterized protein</fullName>
    </submittedName>
</protein>
<organism evidence="1 2">
    <name type="scientific">Candidatus Anaerobutyricum stercoripullorum</name>
    <dbReference type="NCBI Taxonomy" id="2838456"/>
    <lineage>
        <taxon>Bacteria</taxon>
        <taxon>Bacillati</taxon>
        <taxon>Bacillota</taxon>
        <taxon>Clostridia</taxon>
        <taxon>Lachnospirales</taxon>
        <taxon>Lachnospiraceae</taxon>
        <taxon>Anaerobutyricum</taxon>
    </lineage>
</organism>
<comment type="caution">
    <text evidence="1">The sequence shown here is derived from an EMBL/GenBank/DDBJ whole genome shotgun (WGS) entry which is preliminary data.</text>
</comment>
<accession>A0A9D1X653</accession>
<gene>
    <name evidence="1" type="ORF">H9849_09700</name>
</gene>
<feature type="non-terminal residue" evidence="1">
    <location>
        <position position="1"/>
    </location>
</feature>
<reference evidence="1" key="2">
    <citation type="submission" date="2021-04" db="EMBL/GenBank/DDBJ databases">
        <authorList>
            <person name="Gilroy R."/>
        </authorList>
    </citation>
    <scope>NUCLEOTIDE SEQUENCE</scope>
    <source>
        <strain evidence="1">ChiSxjej3B15-1167</strain>
    </source>
</reference>
<reference evidence="1" key="1">
    <citation type="journal article" date="2021" name="PeerJ">
        <title>Extensive microbial diversity within the chicken gut microbiome revealed by metagenomics and culture.</title>
        <authorList>
            <person name="Gilroy R."/>
            <person name="Ravi A."/>
            <person name="Getino M."/>
            <person name="Pursley I."/>
            <person name="Horton D.L."/>
            <person name="Alikhan N.F."/>
            <person name="Baker D."/>
            <person name="Gharbi K."/>
            <person name="Hall N."/>
            <person name="Watson M."/>
            <person name="Adriaenssens E.M."/>
            <person name="Foster-Nyarko E."/>
            <person name="Jarju S."/>
            <person name="Secka A."/>
            <person name="Antonio M."/>
            <person name="Oren A."/>
            <person name="Chaudhuri R.R."/>
            <person name="La Ragione R."/>
            <person name="Hildebrand F."/>
            <person name="Pallen M.J."/>
        </authorList>
    </citation>
    <scope>NUCLEOTIDE SEQUENCE</scope>
    <source>
        <strain evidence="1">ChiSxjej3B15-1167</strain>
    </source>
</reference>
<sequence>TEKIYRLDRIYHTLEQTFLTFGLIRMEDSSGFLVYRDCGRAKDFGIFGKIVNALKKQRWFMDNVLIWQFCDSDDSDEPDQFNEEDLLKHYTTKQMGA</sequence>
<proteinExistence type="predicted"/>
<evidence type="ECO:0000313" key="1">
    <source>
        <dbReference type="EMBL" id="HIX73281.1"/>
    </source>
</evidence>
<name>A0A9D1X653_9FIRM</name>
<dbReference type="EMBL" id="DXEQ01000291">
    <property type="protein sequence ID" value="HIX73281.1"/>
    <property type="molecule type" value="Genomic_DNA"/>
</dbReference>
<evidence type="ECO:0000313" key="2">
    <source>
        <dbReference type="Proteomes" id="UP000886805"/>
    </source>
</evidence>
<dbReference type="AlphaFoldDB" id="A0A9D1X653"/>